<keyword evidence="8" id="KW-0406">Ion transport</keyword>
<protein>
    <submittedName>
        <fullName evidence="13">Ion transporter</fullName>
    </submittedName>
</protein>
<dbReference type="GO" id="GO:0001508">
    <property type="term" value="P:action potential"/>
    <property type="evidence" value="ECO:0007669"/>
    <property type="project" value="TreeGrafter"/>
</dbReference>
<evidence type="ECO:0000256" key="7">
    <source>
        <dbReference type="ARBA" id="ARBA00022989"/>
    </source>
</evidence>
<evidence type="ECO:0000313" key="14">
    <source>
        <dbReference type="Proteomes" id="UP000241421"/>
    </source>
</evidence>
<evidence type="ECO:0000259" key="12">
    <source>
        <dbReference type="Pfam" id="PF00520"/>
    </source>
</evidence>
<dbReference type="Gene3D" id="1.10.287.70">
    <property type="match status" value="1"/>
</dbReference>
<dbReference type="SUPFAM" id="SSF81324">
    <property type="entry name" value="Voltage-gated potassium channels"/>
    <property type="match status" value="1"/>
</dbReference>
<feature type="transmembrane region" description="Helical" evidence="11">
    <location>
        <begin position="197"/>
        <end position="216"/>
    </location>
</feature>
<keyword evidence="9 11" id="KW-0472">Membrane</keyword>
<keyword evidence="10" id="KW-0407">Ion channel</keyword>
<feature type="transmembrane region" description="Helical" evidence="11">
    <location>
        <begin position="77"/>
        <end position="96"/>
    </location>
</feature>
<proteinExistence type="predicted"/>
<evidence type="ECO:0000256" key="2">
    <source>
        <dbReference type="ARBA" id="ARBA00022448"/>
    </source>
</evidence>
<dbReference type="OrthoDB" id="9799090at2"/>
<comment type="caution">
    <text evidence="13">The sequence shown here is derived from an EMBL/GenBank/DDBJ whole genome shotgun (WGS) entry which is preliminary data.</text>
</comment>
<evidence type="ECO:0000256" key="5">
    <source>
        <dbReference type="ARBA" id="ARBA00022826"/>
    </source>
</evidence>
<dbReference type="AlphaFoldDB" id="A0A2U2HLG0"/>
<evidence type="ECO:0000256" key="3">
    <source>
        <dbReference type="ARBA" id="ARBA00022538"/>
    </source>
</evidence>
<dbReference type="PANTHER" id="PTHR11537:SF254">
    <property type="entry name" value="POTASSIUM VOLTAGE-GATED CHANNEL PROTEIN SHAB"/>
    <property type="match status" value="1"/>
</dbReference>
<dbReference type="Proteomes" id="UP000241421">
    <property type="component" value="Unassembled WGS sequence"/>
</dbReference>
<name>A0A2U2HLG0_9BURK</name>
<feature type="domain" description="Ion transport" evidence="12">
    <location>
        <begin position="43"/>
        <end position="253"/>
    </location>
</feature>
<feature type="transmembrane region" description="Helical" evidence="11">
    <location>
        <begin position="103"/>
        <end position="125"/>
    </location>
</feature>
<comment type="subcellular location">
    <subcellularLocation>
        <location evidence="1">Membrane</location>
        <topology evidence="1">Multi-pass membrane protein</topology>
    </subcellularLocation>
</comment>
<keyword evidence="6" id="KW-0630">Potassium</keyword>
<evidence type="ECO:0000256" key="8">
    <source>
        <dbReference type="ARBA" id="ARBA00023065"/>
    </source>
</evidence>
<feature type="transmembrane region" description="Helical" evidence="11">
    <location>
        <begin position="228"/>
        <end position="250"/>
    </location>
</feature>
<gene>
    <name evidence="13" type="ORF">C7C56_012095</name>
</gene>
<evidence type="ECO:0000256" key="4">
    <source>
        <dbReference type="ARBA" id="ARBA00022692"/>
    </source>
</evidence>
<evidence type="ECO:0000256" key="11">
    <source>
        <dbReference type="SAM" id="Phobius"/>
    </source>
</evidence>
<dbReference type="InterPro" id="IPR005821">
    <property type="entry name" value="Ion_trans_dom"/>
</dbReference>
<accession>A0A2U2HLG0</accession>
<dbReference type="GO" id="GO:0005249">
    <property type="term" value="F:voltage-gated potassium channel activity"/>
    <property type="evidence" value="ECO:0007669"/>
    <property type="project" value="InterPro"/>
</dbReference>
<dbReference type="InterPro" id="IPR028325">
    <property type="entry name" value="VG_K_chnl"/>
</dbReference>
<keyword evidence="5" id="KW-0631">Potassium channel</keyword>
<dbReference type="RefSeq" id="WP_106757649.1">
    <property type="nucleotide sequence ID" value="NZ_PXWF02000202.1"/>
</dbReference>
<dbReference type="PANTHER" id="PTHR11537">
    <property type="entry name" value="VOLTAGE-GATED POTASSIUM CHANNEL"/>
    <property type="match status" value="1"/>
</dbReference>
<organism evidence="13 14">
    <name type="scientific">Massilia glaciei</name>
    <dbReference type="NCBI Taxonomy" id="1524097"/>
    <lineage>
        <taxon>Bacteria</taxon>
        <taxon>Pseudomonadati</taxon>
        <taxon>Pseudomonadota</taxon>
        <taxon>Betaproteobacteria</taxon>
        <taxon>Burkholderiales</taxon>
        <taxon>Oxalobacteraceae</taxon>
        <taxon>Telluria group</taxon>
        <taxon>Massilia</taxon>
    </lineage>
</organism>
<dbReference type="GO" id="GO:0008076">
    <property type="term" value="C:voltage-gated potassium channel complex"/>
    <property type="evidence" value="ECO:0007669"/>
    <property type="project" value="InterPro"/>
</dbReference>
<keyword evidence="3" id="KW-0633">Potassium transport</keyword>
<feature type="transmembrane region" description="Helical" evidence="11">
    <location>
        <begin position="46"/>
        <end position="65"/>
    </location>
</feature>
<dbReference type="EMBL" id="PXWF02000202">
    <property type="protein sequence ID" value="PWF48299.1"/>
    <property type="molecule type" value="Genomic_DNA"/>
</dbReference>
<evidence type="ECO:0000256" key="9">
    <source>
        <dbReference type="ARBA" id="ARBA00023136"/>
    </source>
</evidence>
<evidence type="ECO:0000313" key="13">
    <source>
        <dbReference type="EMBL" id="PWF48299.1"/>
    </source>
</evidence>
<dbReference type="PRINTS" id="PR00169">
    <property type="entry name" value="KCHANNEL"/>
</dbReference>
<evidence type="ECO:0000256" key="1">
    <source>
        <dbReference type="ARBA" id="ARBA00004141"/>
    </source>
</evidence>
<sequence>MPRTSAIPSTLKKKAKEFGKPQSGFRLHLYTIIFEADTKAGKRFDVAIVIAILLSISVVLAGSVPQIDARHGRTMDILEWGFTLLFTAEYIARLVCVRHPLRYATSFFGIIDLLSILPTYFSLFVPEAGALLDVRILRLLRIFRIFKLTLYLDEYMMLGEALRASGRKILIFLSVVLMAVLILGTIMYVVEGPKSGFTSIPIAMYWAVVTMTTVGYGDIVPQTGVGKAIASFMMLLGWGVLAVPTGIVTAEMTSQRMGRRAPTTRTCPECLTEGHEATARFCKNCGAELPPYRYEPV</sequence>
<keyword evidence="7 11" id="KW-1133">Transmembrane helix</keyword>
<feature type="transmembrane region" description="Helical" evidence="11">
    <location>
        <begin position="169"/>
        <end position="190"/>
    </location>
</feature>
<evidence type="ECO:0000256" key="10">
    <source>
        <dbReference type="ARBA" id="ARBA00023303"/>
    </source>
</evidence>
<keyword evidence="2" id="KW-0813">Transport</keyword>
<evidence type="ECO:0000256" key="6">
    <source>
        <dbReference type="ARBA" id="ARBA00022958"/>
    </source>
</evidence>
<reference evidence="13 14" key="1">
    <citation type="submission" date="2018-04" db="EMBL/GenBank/DDBJ databases">
        <title>Massilia violaceinigra sp. nov., a novel purple-pigmented bacterium isolated from Tianshan glacier, Xinjiang, China.</title>
        <authorList>
            <person name="Wang H."/>
        </authorList>
    </citation>
    <scope>NUCLEOTIDE SEQUENCE [LARGE SCALE GENOMIC DNA]</scope>
    <source>
        <strain evidence="13 14">B448-2</strain>
    </source>
</reference>
<keyword evidence="14" id="KW-1185">Reference proteome</keyword>
<keyword evidence="4 11" id="KW-0812">Transmembrane</keyword>
<dbReference type="Pfam" id="PF00520">
    <property type="entry name" value="Ion_trans"/>
    <property type="match status" value="1"/>
</dbReference>